<keyword evidence="2" id="KW-1185">Reference proteome</keyword>
<dbReference type="EMBL" id="CP134185">
    <property type="protein sequence ID" value="WPA97651.1"/>
    <property type="molecule type" value="Genomic_DNA"/>
</dbReference>
<evidence type="ECO:0000313" key="2">
    <source>
        <dbReference type="Proteomes" id="UP001302367"/>
    </source>
</evidence>
<protein>
    <recommendedName>
        <fullName evidence="3">Fungal N-terminal domain-containing protein</fullName>
    </recommendedName>
</protein>
<name>A0ABZ0NDN6_CERBT</name>
<reference evidence="1 2" key="1">
    <citation type="submission" date="2023-09" db="EMBL/GenBank/DDBJ databases">
        <title>Complete-Gapless Cercospora beticola genome.</title>
        <authorList>
            <person name="Wyatt N.A."/>
            <person name="Spanner R.E."/>
            <person name="Bolton M.D."/>
        </authorList>
    </citation>
    <scope>NUCLEOTIDE SEQUENCE [LARGE SCALE GENOMIC DNA]</scope>
    <source>
        <strain evidence="1">Cb09-40</strain>
    </source>
</reference>
<evidence type="ECO:0000313" key="1">
    <source>
        <dbReference type="EMBL" id="WPA97651.1"/>
    </source>
</evidence>
<dbReference type="Proteomes" id="UP001302367">
    <property type="component" value="Chromosome 2"/>
</dbReference>
<dbReference type="RefSeq" id="XP_065458287.1">
    <property type="nucleotide sequence ID" value="XM_065602215.1"/>
</dbReference>
<sequence length="286" mass="32783">MEVAGVVLSAIPICIDILEGCIKAGEHVAAFRQWNMRTEQHRRLLVSRKKDLESLLEALLLGTTELPEDPEMLYQFLKQDWHDEKYVDMLHELNEKHGDLWPDFQALLQDYYEELKHLVVRLGLASAENLDSIGFMLFAGIANSQQQSSNDLLEALKNAPAPRQGMQRFLAGIRFVLRREQSEKSLGGLGQRISELRYRLVHNAEMQVRKRQAKMMSNSAQSSRSRSHLEALYHCLDRTTRSVRKSSPLAMALGLSSSWNAPCDELKKKRRVSMVQGKMKYSTDRE</sequence>
<evidence type="ECO:0008006" key="3">
    <source>
        <dbReference type="Google" id="ProtNLM"/>
    </source>
</evidence>
<gene>
    <name evidence="1" type="ORF">RHO25_002262</name>
</gene>
<dbReference type="GeneID" id="90643822"/>
<proteinExistence type="predicted"/>
<accession>A0ABZ0NDN6</accession>
<organism evidence="1 2">
    <name type="scientific">Cercospora beticola</name>
    <name type="common">Sugarbeet leaf spot fungus</name>
    <dbReference type="NCBI Taxonomy" id="122368"/>
    <lineage>
        <taxon>Eukaryota</taxon>
        <taxon>Fungi</taxon>
        <taxon>Dikarya</taxon>
        <taxon>Ascomycota</taxon>
        <taxon>Pezizomycotina</taxon>
        <taxon>Dothideomycetes</taxon>
        <taxon>Dothideomycetidae</taxon>
        <taxon>Mycosphaerellales</taxon>
        <taxon>Mycosphaerellaceae</taxon>
        <taxon>Cercospora</taxon>
    </lineage>
</organism>